<evidence type="ECO:0000313" key="2">
    <source>
        <dbReference type="EnsemblPlants" id="KRH56018"/>
    </source>
</evidence>
<dbReference type="EMBL" id="CM000839">
    <property type="protein sequence ID" value="KRH56018.1"/>
    <property type="molecule type" value="Genomic_DNA"/>
</dbReference>
<sequence>MPQHQPTLMEPILSYNNGNGNNSDYDVMNWFEDLSQNAGFVQTQLLCQILEQNYGVEYLKKWLGSYNILEMDACALESLFSSVVPLASHADFEPFMQRIADGDTTPLLTQQPITTLSLSSGTTEGRQKFVPFTRHSAQTTLQIFTLAAAYRSRVYPIREGGRVLEFIYSSNRFKTKGGLTVGTATTHYYASEEFKIKQHKTKSFTCSPQEVISGGDYKQSTYCHLLLGLYFSDQVEFITSAFIYSMVQAFTTFEELWREICNDIRDGTLSSRIKSSKMRKAALDIISPSPNLASKLEDSCKELEGVDWFGLIPKLWPNAKHEKKLSSGGDDFMEDKPIPLSQIKVGQEYEVVLTTSRDCTGAG</sequence>
<dbReference type="ExpressionAtlas" id="A0A0R0JT35">
    <property type="expression patterns" value="baseline and differential"/>
</dbReference>
<keyword evidence="3" id="KW-1185">Reference proteome</keyword>
<evidence type="ECO:0000313" key="1">
    <source>
        <dbReference type="EMBL" id="KRH56018.1"/>
    </source>
</evidence>
<organism evidence="1">
    <name type="scientific">Glycine max</name>
    <name type="common">Soybean</name>
    <name type="synonym">Glycine hispida</name>
    <dbReference type="NCBI Taxonomy" id="3847"/>
    <lineage>
        <taxon>Eukaryota</taxon>
        <taxon>Viridiplantae</taxon>
        <taxon>Streptophyta</taxon>
        <taxon>Embryophyta</taxon>
        <taxon>Tracheophyta</taxon>
        <taxon>Spermatophyta</taxon>
        <taxon>Magnoliopsida</taxon>
        <taxon>eudicotyledons</taxon>
        <taxon>Gunneridae</taxon>
        <taxon>Pentapetalae</taxon>
        <taxon>rosids</taxon>
        <taxon>fabids</taxon>
        <taxon>Fabales</taxon>
        <taxon>Fabaceae</taxon>
        <taxon>Papilionoideae</taxon>
        <taxon>50 kb inversion clade</taxon>
        <taxon>NPAAA clade</taxon>
        <taxon>indigoferoid/millettioid clade</taxon>
        <taxon>Phaseoleae</taxon>
        <taxon>Glycine</taxon>
        <taxon>Glycine subgen. Soja</taxon>
    </lineage>
</organism>
<evidence type="ECO:0000313" key="3">
    <source>
        <dbReference type="Proteomes" id="UP000008827"/>
    </source>
</evidence>
<reference evidence="1" key="3">
    <citation type="submission" date="2018-07" db="EMBL/GenBank/DDBJ databases">
        <title>WGS assembly of Glycine max.</title>
        <authorList>
            <person name="Schmutz J."/>
            <person name="Cannon S."/>
            <person name="Schlueter J."/>
            <person name="Ma J."/>
            <person name="Mitros T."/>
            <person name="Nelson W."/>
            <person name="Hyten D."/>
            <person name="Song Q."/>
            <person name="Thelen J."/>
            <person name="Cheng J."/>
            <person name="Xu D."/>
            <person name="Hellsten U."/>
            <person name="May G."/>
            <person name="Yu Y."/>
            <person name="Sakurai T."/>
            <person name="Umezawa T."/>
            <person name="Bhattacharyya M."/>
            <person name="Sandhu D."/>
            <person name="Valliyodan B."/>
            <person name="Lindquist E."/>
            <person name="Peto M."/>
            <person name="Grant D."/>
            <person name="Shu S."/>
            <person name="Goodstein D."/>
            <person name="Barry K."/>
            <person name="Futrell-Griggs M."/>
            <person name="Abernathy B."/>
            <person name="Du J."/>
            <person name="Tian Z."/>
            <person name="Zhu L."/>
            <person name="Gill N."/>
            <person name="Joshi T."/>
            <person name="Libault M."/>
            <person name="Sethuraman A."/>
            <person name="Zhang X."/>
            <person name="Shinozaki K."/>
            <person name="Nguyen H."/>
            <person name="Wing R."/>
            <person name="Cregan P."/>
            <person name="Specht J."/>
            <person name="Grimwood J."/>
            <person name="Rokhsar D."/>
            <person name="Stacey G."/>
            <person name="Shoemaker R."/>
            <person name="Jackson S."/>
        </authorList>
    </citation>
    <scope>NUCLEOTIDE SEQUENCE</scope>
    <source>
        <tissue evidence="1">Callus</tissue>
    </source>
</reference>
<name>A0A0R0JT35_SOYBN</name>
<dbReference type="AlphaFoldDB" id="A0A0R0JT35"/>
<reference evidence="1 2" key="1">
    <citation type="journal article" date="2010" name="Nature">
        <title>Genome sequence of the palaeopolyploid soybean.</title>
        <authorList>
            <person name="Schmutz J."/>
            <person name="Cannon S.B."/>
            <person name="Schlueter J."/>
            <person name="Ma J."/>
            <person name="Mitros T."/>
            <person name="Nelson W."/>
            <person name="Hyten D.L."/>
            <person name="Song Q."/>
            <person name="Thelen J.J."/>
            <person name="Cheng J."/>
            <person name="Xu D."/>
            <person name="Hellsten U."/>
            <person name="May G.D."/>
            <person name="Yu Y."/>
            <person name="Sakurai T."/>
            <person name="Umezawa T."/>
            <person name="Bhattacharyya M.K."/>
            <person name="Sandhu D."/>
            <person name="Valliyodan B."/>
            <person name="Lindquist E."/>
            <person name="Peto M."/>
            <person name="Grant D."/>
            <person name="Shu S."/>
            <person name="Goodstein D."/>
            <person name="Barry K."/>
            <person name="Futrell-Griggs M."/>
            <person name="Abernathy B."/>
            <person name="Du J."/>
            <person name="Tian Z."/>
            <person name="Zhu L."/>
            <person name="Gill N."/>
            <person name="Joshi T."/>
            <person name="Libault M."/>
            <person name="Sethuraman A."/>
            <person name="Zhang X.-C."/>
            <person name="Shinozaki K."/>
            <person name="Nguyen H.T."/>
            <person name="Wing R.A."/>
            <person name="Cregan P."/>
            <person name="Specht J."/>
            <person name="Grimwood J."/>
            <person name="Rokhsar D."/>
            <person name="Stacey G."/>
            <person name="Shoemaker R.C."/>
            <person name="Jackson S.A."/>
        </authorList>
    </citation>
    <scope>NUCLEOTIDE SEQUENCE</scope>
    <source>
        <strain evidence="2">cv. Williams 82</strain>
        <tissue evidence="1">Callus</tissue>
    </source>
</reference>
<dbReference type="Pfam" id="PF03321">
    <property type="entry name" value="GH3"/>
    <property type="match status" value="1"/>
</dbReference>
<dbReference type="EnsemblPlants" id="KRH56018">
    <property type="protein sequence ID" value="KRH56018"/>
    <property type="gene ID" value="GLYMA_06G296500"/>
</dbReference>
<gene>
    <name evidence="1" type="ORF">GLYMA_06G296500</name>
</gene>
<dbReference type="PANTHER" id="PTHR31901:SF48">
    <property type="entry name" value="INDOLE-3-ACETIC ACID-AMIDO SYNTHETASE GH3.10"/>
    <property type="match status" value="1"/>
</dbReference>
<reference evidence="2" key="2">
    <citation type="submission" date="2018-02" db="UniProtKB">
        <authorList>
            <consortium name="EnsemblPlants"/>
        </authorList>
    </citation>
    <scope>IDENTIFICATION</scope>
    <source>
        <strain evidence="2">Williams 82</strain>
    </source>
</reference>
<dbReference type="InterPro" id="IPR004993">
    <property type="entry name" value="GH3"/>
</dbReference>
<dbReference type="Proteomes" id="UP000008827">
    <property type="component" value="Chromosome 6"/>
</dbReference>
<proteinExistence type="predicted"/>
<dbReference type="PANTHER" id="PTHR31901">
    <property type="entry name" value="GH3 DOMAIN-CONTAINING PROTEIN"/>
    <property type="match status" value="1"/>
</dbReference>
<accession>A0A0R0JT35</accession>
<protein>
    <submittedName>
        <fullName evidence="1 2">Uncharacterized protein</fullName>
    </submittedName>
</protein>
<dbReference type="Gramene" id="KRH56018">
    <property type="protein sequence ID" value="KRH56018"/>
    <property type="gene ID" value="GLYMA_06G296500"/>
</dbReference>